<dbReference type="Pfam" id="PF13523">
    <property type="entry name" value="Acetyltransf_8"/>
    <property type="match status" value="1"/>
</dbReference>
<dbReference type="InterPro" id="IPR019432">
    <property type="entry name" value="Acyltransferase_MbtK/IucB-like"/>
</dbReference>
<evidence type="ECO:0000259" key="3">
    <source>
        <dbReference type="SMART" id="SM01006"/>
    </source>
</evidence>
<sequence length="446" mass="50479">MSPSVVLGATRYPVVKLPHPFLSIYKVQGTPSKLSLTLHEQPENSTPLQEALHSDDLTFQDPTYSNKQSLPPLNDNTPWARARRSPATQFTWNSTAPSLAQVWNVVHAIFLAYPTFEQFRVSLVGRDASTLTTELLATGLAAVHPAPTPQAQAGKSTILPYDDTELVILRGAFWQGAASPAGPRPIWAVGSGTSGPMRVPLTQYPPMPERYQLTNRFPQEAVYTRHPSRRPKPHVGSIVYSRYIPEVDQHFSLQVVDWSSDIDVQLFNKWQNDPRVAAGWNETGTFDQHREYLRKLHFDPHVLCLFGRFDDTRFSYYELYWSKEDHYGAHYAAHDYDRGRHSLVGDASFRGAHRVNAWYSSCIHYCFLDDVRTVNVVGEPKASGATILSYENAQGLTIGQYVDLGHKRSVHSVCSREKWFQLSPLFWDGREKPLESADRAAWNARL</sequence>
<proteinExistence type="inferred from homology"/>
<dbReference type="PANTHER" id="PTHR31438:SF6">
    <property type="entry name" value="BIOSYNTHESIS ACETYLASE ACEI, PUTATIVE (AFU_ORTHOLOGUE AFUA_3G03400)-RELATED"/>
    <property type="match status" value="1"/>
</dbReference>
<dbReference type="FunFam" id="3.40.630.30:FF:000080">
    <property type="entry name" value="Siderophore biosynthesis acetylase AceI, putative"/>
    <property type="match status" value="1"/>
</dbReference>
<dbReference type="OrthoDB" id="4250781at2759"/>
<evidence type="ECO:0000256" key="1">
    <source>
        <dbReference type="ARBA" id="ARBA00009893"/>
    </source>
</evidence>
<evidence type="ECO:0000256" key="2">
    <source>
        <dbReference type="SAM" id="MobiDB-lite"/>
    </source>
</evidence>
<dbReference type="SMART" id="SM01006">
    <property type="entry name" value="AlcB"/>
    <property type="match status" value="1"/>
</dbReference>
<dbReference type="PANTHER" id="PTHR31438">
    <property type="entry name" value="LYSINE N-ACYLTRANSFERASE C17G9.06C-RELATED"/>
    <property type="match status" value="1"/>
</dbReference>
<dbReference type="Gene3D" id="3.40.630.30">
    <property type="match status" value="1"/>
</dbReference>
<name>A0A0A1TMS2_9HYPO</name>
<dbReference type="GO" id="GO:0016410">
    <property type="term" value="F:N-acyltransferase activity"/>
    <property type="evidence" value="ECO:0007669"/>
    <property type="project" value="TreeGrafter"/>
</dbReference>
<protein>
    <submittedName>
        <fullName evidence="4">Putative Pc22g20380 protein</fullName>
    </submittedName>
</protein>
<dbReference type="EMBL" id="CDHN01000004">
    <property type="protein sequence ID" value="CEJ92403.1"/>
    <property type="molecule type" value="Genomic_DNA"/>
</dbReference>
<dbReference type="HOGENOM" id="CLU_039848_1_0_1"/>
<feature type="region of interest" description="Disordered" evidence="2">
    <location>
        <begin position="58"/>
        <end position="80"/>
    </location>
</feature>
<keyword evidence="5" id="KW-1185">Reference proteome</keyword>
<comment type="similarity">
    <text evidence="1">Belongs to the lysine N-acyltransferase MbtK family.</text>
</comment>
<dbReference type="STRING" id="1531966.A0A0A1TMS2"/>
<dbReference type="SUPFAM" id="SSF55729">
    <property type="entry name" value="Acyl-CoA N-acyltransferases (Nat)"/>
    <property type="match status" value="1"/>
</dbReference>
<dbReference type="GO" id="GO:0019290">
    <property type="term" value="P:siderophore biosynthetic process"/>
    <property type="evidence" value="ECO:0007669"/>
    <property type="project" value="InterPro"/>
</dbReference>
<organism evidence="4 5">
    <name type="scientific">[Torrubiella] hemipterigena</name>
    <dbReference type="NCBI Taxonomy" id="1531966"/>
    <lineage>
        <taxon>Eukaryota</taxon>
        <taxon>Fungi</taxon>
        <taxon>Dikarya</taxon>
        <taxon>Ascomycota</taxon>
        <taxon>Pezizomycotina</taxon>
        <taxon>Sordariomycetes</taxon>
        <taxon>Hypocreomycetidae</taxon>
        <taxon>Hypocreales</taxon>
        <taxon>Clavicipitaceae</taxon>
        <taxon>Clavicipitaceae incertae sedis</taxon>
        <taxon>'Torrubiella' clade</taxon>
    </lineage>
</organism>
<reference evidence="4 5" key="1">
    <citation type="journal article" date="2015" name="Genome Announc.">
        <title>Draft Genome Sequence and Gene Annotation of the Entomopathogenic Fungus Verticillium hemipterigenum.</title>
        <authorList>
            <person name="Horn F."/>
            <person name="Habel A."/>
            <person name="Scharf D.H."/>
            <person name="Dworschak J."/>
            <person name="Brakhage A.A."/>
            <person name="Guthke R."/>
            <person name="Hertweck C."/>
            <person name="Linde J."/>
        </authorList>
    </citation>
    <scope>NUCLEOTIDE SEQUENCE [LARGE SCALE GENOMIC DNA]</scope>
</reference>
<evidence type="ECO:0000313" key="4">
    <source>
        <dbReference type="EMBL" id="CEJ92403.1"/>
    </source>
</evidence>
<dbReference type="Proteomes" id="UP000039046">
    <property type="component" value="Unassembled WGS sequence"/>
</dbReference>
<gene>
    <name evidence="4" type="ORF">VHEMI08058</name>
</gene>
<accession>A0A0A1TMS2</accession>
<feature type="domain" description="Acyltransferase MbtK/IucB-like conserved" evidence="3">
    <location>
        <begin position="256"/>
        <end position="303"/>
    </location>
</feature>
<feature type="compositionally biased region" description="Polar residues" evidence="2">
    <location>
        <begin position="60"/>
        <end position="77"/>
    </location>
</feature>
<dbReference type="InterPro" id="IPR016181">
    <property type="entry name" value="Acyl_CoA_acyltransferase"/>
</dbReference>
<dbReference type="AlphaFoldDB" id="A0A0A1TMS2"/>
<evidence type="ECO:0000313" key="5">
    <source>
        <dbReference type="Proteomes" id="UP000039046"/>
    </source>
</evidence>